<organism evidence="4 5">
    <name type="scientific">Alternaria alternata</name>
    <name type="common">Alternaria rot fungus</name>
    <name type="synonym">Torula alternata</name>
    <dbReference type="NCBI Taxonomy" id="5599"/>
    <lineage>
        <taxon>Eukaryota</taxon>
        <taxon>Fungi</taxon>
        <taxon>Dikarya</taxon>
        <taxon>Ascomycota</taxon>
        <taxon>Pezizomycotina</taxon>
        <taxon>Dothideomycetes</taxon>
        <taxon>Pleosporomycetidae</taxon>
        <taxon>Pleosporales</taxon>
        <taxon>Pleosporineae</taxon>
        <taxon>Pleosporaceae</taxon>
        <taxon>Alternaria</taxon>
        <taxon>Alternaria sect. Alternaria</taxon>
        <taxon>Alternaria alternata complex</taxon>
    </lineage>
</organism>
<dbReference type="STRING" id="5599.A0A177DXU4"/>
<dbReference type="PANTHER" id="PTHR10622:SF10">
    <property type="entry name" value="HET DOMAIN-CONTAINING PROTEIN"/>
    <property type="match status" value="1"/>
</dbReference>
<feature type="domain" description="DUF8212" evidence="3">
    <location>
        <begin position="221"/>
        <end position="279"/>
    </location>
</feature>
<dbReference type="Pfam" id="PF26640">
    <property type="entry name" value="DUF8212"/>
    <property type="match status" value="1"/>
</dbReference>
<protein>
    <submittedName>
        <fullName evidence="4">Uncharacterized protein</fullName>
    </submittedName>
</protein>
<feature type="region of interest" description="Disordered" evidence="1">
    <location>
        <begin position="263"/>
        <end position="296"/>
    </location>
</feature>
<dbReference type="Pfam" id="PF06985">
    <property type="entry name" value="HET"/>
    <property type="match status" value="1"/>
</dbReference>
<feature type="domain" description="Heterokaryon incompatibility" evidence="2">
    <location>
        <begin position="22"/>
        <end position="114"/>
    </location>
</feature>
<proteinExistence type="predicted"/>
<reference evidence="4 5" key="1">
    <citation type="submission" date="2016-05" db="EMBL/GenBank/DDBJ databases">
        <title>Comparative analysis of secretome profiles of manganese(II)-oxidizing ascomycete fungi.</title>
        <authorList>
            <consortium name="DOE Joint Genome Institute"/>
            <person name="Zeiner C.A."/>
            <person name="Purvine S.O."/>
            <person name="Zink E.M."/>
            <person name="Wu S."/>
            <person name="Pasa-Tolic L."/>
            <person name="Chaput D.L."/>
            <person name="Haridas S."/>
            <person name="Grigoriev I.V."/>
            <person name="Santelli C.M."/>
            <person name="Hansel C.M."/>
        </authorList>
    </citation>
    <scope>NUCLEOTIDE SEQUENCE [LARGE SCALE GENOMIC DNA]</scope>
    <source>
        <strain evidence="4 5">SRC1lrK2f</strain>
    </source>
</reference>
<accession>A0A177DXU4</accession>
<dbReference type="RefSeq" id="XP_018389976.1">
    <property type="nucleotide sequence ID" value="XM_018529569.1"/>
</dbReference>
<dbReference type="PANTHER" id="PTHR10622">
    <property type="entry name" value="HET DOMAIN-CONTAINING PROTEIN"/>
    <property type="match status" value="1"/>
</dbReference>
<dbReference type="GeneID" id="29115163"/>
<sequence>MRLLDSRTLQLRTFYGDDIPPYAILSHAWLQDEDEVTHAQIQDPENCRHMMGFQKIEYTCQQSIRDGLNHVWIDTCCIDKTNSTELSEAINSMFQWYSNSKVCYVYLTDISDQQNGNLMGSRWWSRAWTLQELLAPTDVRFYNVFWQRIGSKRDSILIITFDTGIDEETLRSPKRMFDKSIAQRLSWAAGRKAKRTEGRAYSLLGILGVNMAMQYGEGSGAFTRLQEAILQDNNDQTLFAWSCVPKNISEIYDQIEKDESADSSALLGPAPGHFKNSENQRSQSVGIGQGSGSNPEEGRLEFSHNGLFATDPDSFRDCGGIIFHSRHGLESNITKLNGSWRMNMPLTHVKRRYITYKVGLLPCSYSDRPYHLLAILLQCWNSGNHYQRISPGRGVFTFLVNISFTKDLRVHRLWVHGSNWLTSHQKSLSDKQVKDYRSIRLRIRPNQDDWCFSSSEPKDATWSSSDMLLEVPSMPRHYASYDAEAASHSDFWQYNNYISRNSTGEGHRKYKQVLHESDPESRKGFQDKVLLSLRHHTGAQINFALVLPVTPDMLSCGGDDVFNSGVMVFAGDERDVDWVVRLEKAWNRASPTSRVGSIRASVTTRRVFNQLISTLEIEDTKGDPNLNHLEREARFYRNLGENYMTHSRLYQHRPLSVRRQSRSCDCRQGGRREHYMFLGKTNEPAALILITAVKHSTTSDCNRARD</sequence>
<dbReference type="InterPro" id="IPR010730">
    <property type="entry name" value="HET"/>
</dbReference>
<dbReference type="Proteomes" id="UP000077248">
    <property type="component" value="Unassembled WGS sequence"/>
</dbReference>
<evidence type="ECO:0000259" key="3">
    <source>
        <dbReference type="Pfam" id="PF26640"/>
    </source>
</evidence>
<name>A0A177DXU4_ALTAL</name>
<dbReference type="EMBL" id="KV441471">
    <property type="protein sequence ID" value="OAG24555.1"/>
    <property type="molecule type" value="Genomic_DNA"/>
</dbReference>
<gene>
    <name evidence="4" type="ORF">CC77DRAFT_1091487</name>
</gene>
<evidence type="ECO:0000313" key="5">
    <source>
        <dbReference type="Proteomes" id="UP000077248"/>
    </source>
</evidence>
<keyword evidence="5" id="KW-1185">Reference proteome</keyword>
<dbReference type="AlphaFoldDB" id="A0A177DXU4"/>
<dbReference type="VEuPathDB" id="FungiDB:CC77DRAFT_1091487"/>
<evidence type="ECO:0000256" key="1">
    <source>
        <dbReference type="SAM" id="MobiDB-lite"/>
    </source>
</evidence>
<evidence type="ECO:0000313" key="4">
    <source>
        <dbReference type="EMBL" id="OAG24555.1"/>
    </source>
</evidence>
<evidence type="ECO:0000259" key="2">
    <source>
        <dbReference type="Pfam" id="PF06985"/>
    </source>
</evidence>
<dbReference type="KEGG" id="aalt:CC77DRAFT_1091487"/>
<dbReference type="InterPro" id="IPR058525">
    <property type="entry name" value="DUF8212"/>
</dbReference>